<evidence type="ECO:0000313" key="4">
    <source>
        <dbReference type="EMBL" id="AKU96733.1"/>
    </source>
</evidence>
<dbReference type="InterPro" id="IPR029058">
    <property type="entry name" value="AB_hydrolase_fold"/>
</dbReference>
<dbReference type="GO" id="GO:0008236">
    <property type="term" value="F:serine-type peptidase activity"/>
    <property type="evidence" value="ECO:0007669"/>
    <property type="project" value="InterPro"/>
</dbReference>
<evidence type="ECO:0000256" key="1">
    <source>
        <dbReference type="ARBA" id="ARBA00022729"/>
    </source>
</evidence>
<evidence type="ECO:0000256" key="2">
    <source>
        <dbReference type="ARBA" id="ARBA00022801"/>
    </source>
</evidence>
<dbReference type="Gene3D" id="3.40.50.1820">
    <property type="entry name" value="alpha/beta hydrolase"/>
    <property type="match status" value="1"/>
</dbReference>
<feature type="domain" description="Peptidase S9 prolyl oligopeptidase catalytic" evidence="3">
    <location>
        <begin position="134"/>
        <end position="261"/>
    </location>
</feature>
<accession>A0A0K1PT75</accession>
<dbReference type="Proteomes" id="UP000064967">
    <property type="component" value="Chromosome"/>
</dbReference>
<dbReference type="SUPFAM" id="SSF53474">
    <property type="entry name" value="alpha/beta-Hydrolases"/>
    <property type="match status" value="1"/>
</dbReference>
<gene>
    <name evidence="4" type="ORF">AKJ09_03397</name>
</gene>
<protein>
    <recommendedName>
        <fullName evidence="3">Peptidase S9 prolyl oligopeptidase catalytic domain-containing protein</fullName>
    </recommendedName>
</protein>
<reference evidence="4 5" key="1">
    <citation type="submission" date="2015-08" db="EMBL/GenBank/DDBJ databases">
        <authorList>
            <person name="Babu N.S."/>
            <person name="Beckwith C.J."/>
            <person name="Beseler K.G."/>
            <person name="Brison A."/>
            <person name="Carone J.V."/>
            <person name="Caskin T.P."/>
            <person name="Diamond M."/>
            <person name="Durham M.E."/>
            <person name="Foxe J.M."/>
            <person name="Go M."/>
            <person name="Henderson B.A."/>
            <person name="Jones I.B."/>
            <person name="McGettigan J.A."/>
            <person name="Micheletti S.J."/>
            <person name="Nasrallah M.E."/>
            <person name="Ortiz D."/>
            <person name="Piller C.R."/>
            <person name="Privatt S.R."/>
            <person name="Schneider S.L."/>
            <person name="Sharp S."/>
            <person name="Smith T.C."/>
            <person name="Stanton J.D."/>
            <person name="Ullery H.E."/>
            <person name="Wilson R.J."/>
            <person name="Serrano M.G."/>
            <person name="Buck G."/>
            <person name="Lee V."/>
            <person name="Wang Y."/>
            <person name="Carvalho R."/>
            <person name="Voegtly L."/>
            <person name="Shi R."/>
            <person name="Duckworth R."/>
            <person name="Johnson A."/>
            <person name="Loviza R."/>
            <person name="Walstead R."/>
            <person name="Shah Z."/>
            <person name="Kiflezghi M."/>
            <person name="Wade K."/>
            <person name="Ball S.L."/>
            <person name="Bradley K.W."/>
            <person name="Asai D.J."/>
            <person name="Bowman C.A."/>
            <person name="Russell D.A."/>
            <person name="Pope W.H."/>
            <person name="Jacobs-Sera D."/>
            <person name="Hendrix R.W."/>
            <person name="Hatfull G.F."/>
        </authorList>
    </citation>
    <scope>NUCLEOTIDE SEQUENCE [LARGE SCALE GENOMIC DNA]</scope>
    <source>
        <strain evidence="4 5">DSM 27648</strain>
    </source>
</reference>
<keyword evidence="1" id="KW-0732">Signal</keyword>
<evidence type="ECO:0000313" key="5">
    <source>
        <dbReference type="Proteomes" id="UP000064967"/>
    </source>
</evidence>
<name>A0A0K1PT75_9BACT</name>
<dbReference type="KEGG" id="llu:AKJ09_03397"/>
<dbReference type="EMBL" id="CP012333">
    <property type="protein sequence ID" value="AKU96733.1"/>
    <property type="molecule type" value="Genomic_DNA"/>
</dbReference>
<evidence type="ECO:0000259" key="3">
    <source>
        <dbReference type="Pfam" id="PF00326"/>
    </source>
</evidence>
<dbReference type="GO" id="GO:0006508">
    <property type="term" value="P:proteolysis"/>
    <property type="evidence" value="ECO:0007669"/>
    <property type="project" value="InterPro"/>
</dbReference>
<dbReference type="AlphaFoldDB" id="A0A0K1PT75"/>
<dbReference type="InterPro" id="IPR050955">
    <property type="entry name" value="Plant_Biomass_Hydrol_Est"/>
</dbReference>
<keyword evidence="5" id="KW-1185">Reference proteome</keyword>
<organism evidence="4 5">
    <name type="scientific">Labilithrix luteola</name>
    <dbReference type="NCBI Taxonomy" id="1391654"/>
    <lineage>
        <taxon>Bacteria</taxon>
        <taxon>Pseudomonadati</taxon>
        <taxon>Myxococcota</taxon>
        <taxon>Polyangia</taxon>
        <taxon>Polyangiales</taxon>
        <taxon>Labilitrichaceae</taxon>
        <taxon>Labilithrix</taxon>
    </lineage>
</organism>
<dbReference type="InterPro" id="IPR001375">
    <property type="entry name" value="Peptidase_S9_cat"/>
</dbReference>
<keyword evidence="2" id="KW-0378">Hydrolase</keyword>
<dbReference type="Pfam" id="PF00326">
    <property type="entry name" value="Peptidase_S9"/>
    <property type="match status" value="1"/>
</dbReference>
<dbReference type="PANTHER" id="PTHR43037:SF5">
    <property type="entry name" value="FERULOYL ESTERASE"/>
    <property type="match status" value="1"/>
</dbReference>
<dbReference type="PANTHER" id="PTHR43037">
    <property type="entry name" value="UNNAMED PRODUCT-RELATED"/>
    <property type="match status" value="1"/>
</dbReference>
<proteinExistence type="predicted"/>
<dbReference type="STRING" id="1391654.AKJ09_03397"/>
<sequence>MPAKGPVVIKLDRSDVDHEVKVEIDVSGYEKRIACGEPPRVGNPVRSTDGLSLVRFASPEASKGGGEAVVFVPRGHDRTAPGALLVGTHPWNGGVWTYAAYRELLEEAQAKDVVLVMPSGLGNSLYTADAEGEVMRAIDAVKTAVAVDPQRVSIWGASMGGAGATTIAFHRPDRFAFVASYFGDSKYDMTTYVKSILGGTGGAHAVNALDVIENGRHLPVFLVHGENDRTSPIVQSSMLESAMKKRGMSVDFERVPGMAHEGPLVVKYIRTVVDRAATAKAPVHPTRVSFRSVRAEDTSAYGVRLVRSGKGDAFVDLEKRSDGIHVLAAEGTREIVLGPSALGASGGEAISFERGVSGVRVRFEP</sequence>